<name>A0A0H4QFN4_9LACO</name>
<dbReference type="Gene3D" id="3.10.180.10">
    <property type="entry name" value="2,3-Dihydroxybiphenyl 1,2-Dioxygenase, domain 1"/>
    <property type="match status" value="1"/>
</dbReference>
<dbReference type="STRING" id="1007676.ABM34_06525"/>
<dbReference type="OrthoDB" id="9806473at2"/>
<dbReference type="InterPro" id="IPR029068">
    <property type="entry name" value="Glyas_Bleomycin-R_OHBP_Dase"/>
</dbReference>
<evidence type="ECO:0000313" key="2">
    <source>
        <dbReference type="EMBL" id="AKP67224.1"/>
    </source>
</evidence>
<dbReference type="RefSeq" id="WP_048704395.1">
    <property type="nucleotide sequence ID" value="NZ_CP012034.1"/>
</dbReference>
<dbReference type="Pfam" id="PF06983">
    <property type="entry name" value="3-dmu-9_3-mt"/>
    <property type="match status" value="1"/>
</dbReference>
<dbReference type="InterPro" id="IPR028973">
    <property type="entry name" value="PhnB-like"/>
</dbReference>
<keyword evidence="3" id="KW-1185">Reference proteome</keyword>
<dbReference type="KEGG" id="lgn:ABM34_06525"/>
<dbReference type="PATRIC" id="fig|1007676.4.peg.1297"/>
<sequence length="154" mass="17843">MNKIVPSLWFADNNCEEAIHYYLDVFPNSTLDDVKYYPDEKLDEHFEGMTGKILTAVFHLNGQKFMALDGGPYFRFNEAISFTIECADQDEINYYWEKLSHVPEAEQCGWVKDKFGMSWQIVPENMGELVQTPAQVQAMMKMKKINIAELEAAR</sequence>
<feature type="domain" description="PhnB-like" evidence="1">
    <location>
        <begin position="3"/>
        <end position="122"/>
    </location>
</feature>
<keyword evidence="2" id="KW-0489">Methyltransferase</keyword>
<evidence type="ECO:0000313" key="3">
    <source>
        <dbReference type="Proteomes" id="UP000036106"/>
    </source>
</evidence>
<proteinExistence type="predicted"/>
<dbReference type="PANTHER" id="PTHR33990">
    <property type="entry name" value="PROTEIN YJDN-RELATED"/>
    <property type="match status" value="1"/>
</dbReference>
<evidence type="ECO:0000259" key="1">
    <source>
        <dbReference type="Pfam" id="PF06983"/>
    </source>
</evidence>
<reference evidence="3" key="1">
    <citation type="submission" date="2015-07" db="EMBL/GenBank/DDBJ databases">
        <title>Lactobacillus ginsenosidimutans/EMML 3141/ whole genome sequencing.</title>
        <authorList>
            <person name="Kim M.K."/>
            <person name="Im W.-T."/>
            <person name="Srinivasan S."/>
            <person name="Lee J.-J."/>
        </authorList>
    </citation>
    <scope>NUCLEOTIDE SEQUENCE [LARGE SCALE GENOMIC DNA]</scope>
    <source>
        <strain evidence="3">EMML 3041</strain>
    </source>
</reference>
<dbReference type="InterPro" id="IPR009725">
    <property type="entry name" value="3_dmu_93_MTrfase"/>
</dbReference>
<dbReference type="PANTHER" id="PTHR33990:SF2">
    <property type="entry name" value="PHNB-LIKE DOMAIN-CONTAINING PROTEIN"/>
    <property type="match status" value="1"/>
</dbReference>
<gene>
    <name evidence="2" type="ORF">ABM34_06525</name>
</gene>
<dbReference type="Proteomes" id="UP000036106">
    <property type="component" value="Chromosome"/>
</dbReference>
<dbReference type="CDD" id="cd06588">
    <property type="entry name" value="PhnB_like"/>
    <property type="match status" value="1"/>
</dbReference>
<keyword evidence="2" id="KW-0808">Transferase</keyword>
<dbReference type="GO" id="GO:0008168">
    <property type="term" value="F:methyltransferase activity"/>
    <property type="evidence" value="ECO:0007669"/>
    <property type="project" value="UniProtKB-KW"/>
</dbReference>
<dbReference type="GO" id="GO:0032259">
    <property type="term" value="P:methylation"/>
    <property type="evidence" value="ECO:0007669"/>
    <property type="project" value="UniProtKB-KW"/>
</dbReference>
<dbReference type="PIRSF" id="PIRSF021700">
    <property type="entry name" value="3_dmu_93_MTrfase"/>
    <property type="match status" value="1"/>
</dbReference>
<keyword evidence="2" id="KW-0830">Ubiquinone</keyword>
<accession>A0A0H4QFN4</accession>
<organism evidence="2 3">
    <name type="scientific">Companilactobacillus ginsenosidimutans</name>
    <dbReference type="NCBI Taxonomy" id="1007676"/>
    <lineage>
        <taxon>Bacteria</taxon>
        <taxon>Bacillati</taxon>
        <taxon>Bacillota</taxon>
        <taxon>Bacilli</taxon>
        <taxon>Lactobacillales</taxon>
        <taxon>Lactobacillaceae</taxon>
        <taxon>Companilactobacillus</taxon>
    </lineage>
</organism>
<dbReference type="SUPFAM" id="SSF54593">
    <property type="entry name" value="Glyoxalase/Bleomycin resistance protein/Dihydroxybiphenyl dioxygenase"/>
    <property type="match status" value="1"/>
</dbReference>
<protein>
    <submittedName>
        <fullName evidence="2">3-demethylubiquinone-9 3-methyltransferase</fullName>
    </submittedName>
</protein>
<dbReference type="AlphaFoldDB" id="A0A0H4QFN4"/>
<dbReference type="EMBL" id="CP012034">
    <property type="protein sequence ID" value="AKP67224.1"/>
    <property type="molecule type" value="Genomic_DNA"/>
</dbReference>